<evidence type="ECO:0000313" key="3">
    <source>
        <dbReference type="Proteomes" id="UP001148614"/>
    </source>
</evidence>
<keyword evidence="3" id="KW-1185">Reference proteome</keyword>
<comment type="caution">
    <text evidence="2">The sequence shown here is derived from an EMBL/GenBank/DDBJ whole genome shotgun (WGS) entry which is preliminary data.</text>
</comment>
<feature type="compositionally biased region" description="Polar residues" evidence="1">
    <location>
        <begin position="609"/>
        <end position="619"/>
    </location>
</feature>
<feature type="region of interest" description="Disordered" evidence="1">
    <location>
        <begin position="604"/>
        <end position="666"/>
    </location>
</feature>
<protein>
    <submittedName>
        <fullName evidence="2">Uncharacterized protein</fullName>
    </submittedName>
</protein>
<feature type="compositionally biased region" description="Basic and acidic residues" evidence="1">
    <location>
        <begin position="374"/>
        <end position="394"/>
    </location>
</feature>
<feature type="compositionally biased region" description="Basic and acidic residues" evidence="1">
    <location>
        <begin position="620"/>
        <end position="633"/>
    </location>
</feature>
<feature type="compositionally biased region" description="Polar residues" evidence="1">
    <location>
        <begin position="335"/>
        <end position="347"/>
    </location>
</feature>
<dbReference type="Proteomes" id="UP001148614">
    <property type="component" value="Unassembled WGS sequence"/>
</dbReference>
<evidence type="ECO:0000313" key="2">
    <source>
        <dbReference type="EMBL" id="KAJ3556370.1"/>
    </source>
</evidence>
<gene>
    <name evidence="2" type="ORF">NPX13_g10151</name>
</gene>
<organism evidence="2 3">
    <name type="scientific">Xylaria arbuscula</name>
    <dbReference type="NCBI Taxonomy" id="114810"/>
    <lineage>
        <taxon>Eukaryota</taxon>
        <taxon>Fungi</taxon>
        <taxon>Dikarya</taxon>
        <taxon>Ascomycota</taxon>
        <taxon>Pezizomycotina</taxon>
        <taxon>Sordariomycetes</taxon>
        <taxon>Xylariomycetidae</taxon>
        <taxon>Xylariales</taxon>
        <taxon>Xylariaceae</taxon>
        <taxon>Xylaria</taxon>
    </lineage>
</organism>
<reference evidence="2" key="1">
    <citation type="submission" date="2022-07" db="EMBL/GenBank/DDBJ databases">
        <title>Genome Sequence of Xylaria arbuscula.</title>
        <authorList>
            <person name="Buettner E."/>
        </authorList>
    </citation>
    <scope>NUCLEOTIDE SEQUENCE</scope>
    <source>
        <strain evidence="2">VT107</strain>
    </source>
</reference>
<dbReference type="AlphaFoldDB" id="A0A9W8N5C9"/>
<feature type="region of interest" description="Disordered" evidence="1">
    <location>
        <begin position="304"/>
        <end position="400"/>
    </location>
</feature>
<feature type="compositionally biased region" description="Basic and acidic residues" evidence="1">
    <location>
        <begin position="149"/>
        <end position="158"/>
    </location>
</feature>
<dbReference type="EMBL" id="JANPWZ010002751">
    <property type="protein sequence ID" value="KAJ3556370.1"/>
    <property type="molecule type" value="Genomic_DNA"/>
</dbReference>
<feature type="region of interest" description="Disordered" evidence="1">
    <location>
        <begin position="791"/>
        <end position="832"/>
    </location>
</feature>
<proteinExistence type="predicted"/>
<feature type="compositionally biased region" description="Basic and acidic residues" evidence="1">
    <location>
        <begin position="822"/>
        <end position="831"/>
    </location>
</feature>
<dbReference type="VEuPathDB" id="FungiDB:F4678DRAFT_437733"/>
<feature type="compositionally biased region" description="Basic and acidic residues" evidence="1">
    <location>
        <begin position="532"/>
        <end position="554"/>
    </location>
</feature>
<name>A0A9W8N5C9_9PEZI</name>
<feature type="region of interest" description="Disordered" evidence="1">
    <location>
        <begin position="149"/>
        <end position="276"/>
    </location>
</feature>
<feature type="compositionally biased region" description="Basic and acidic residues" evidence="1">
    <location>
        <begin position="492"/>
        <end position="512"/>
    </location>
</feature>
<evidence type="ECO:0000256" key="1">
    <source>
        <dbReference type="SAM" id="MobiDB-lite"/>
    </source>
</evidence>
<feature type="region of interest" description="Disordered" evidence="1">
    <location>
        <begin position="486"/>
        <end position="575"/>
    </location>
</feature>
<sequence>MLISTTVSRLRPLQTHPGRADMASAIAVPSSLRLRRPLQVRAFRFGLWSSYLDSANDRELKRRYRELRHKYADIIGTKPTTHGHPVAGDPRCKFMRDMTPPGWISRWVDHDKIARRRRAPSRSPDAGPEIEDFLLHDLFISPIFRKSRPDGEYQNEVKTKHKPPNQKNHVNSSASQSTVQNKANNTEDDEYVIDPISNRKVSKRQQAPVEEDVTPLTGTPNTDGPHFAQPSVPNVEQDRQPVYSNGKPPASELDKYAENNFDDWPTTPRPESTERPIVHVAPSKIYRFDGPGISTLKNEEYSLNHLPLDDPMDEFETPSEKTEKQNGGLHKPGSQKPTQLGSKSQGNPEPDQFVDELKSYGPYMYNENSPARPESVDKGDLDRYLHYPPDDSKPTAEPLTPYDDLHEYVPTSTDIAKNQGQLFQQYGGLDKYKAFRSRYYAAHEQRNATMETSNANDARSHEIDAEDITYSNRTIPKMKLPAGYIFSNDSSSHTRTETSPRDDNGLYGKPDENAFEDVQQSSSSPAALEDADNVKKRHPEEPEKTILQRAEDATRNISRLKPSVIRRGSAMKGSRSFGADLYSKEAQGLETSFAEECGGRHTMPLYTRSYGSEPSQVTPESRHAVKKEEREAPDNSAESYYHRDPEIDGIPSPEPNKSQDQKVAQPDEPNVYKVLAYDPVSQTINIAETTSVVPDLASPVSPTEVLLRLSNPTKFLPHFAPLQEEGFEIVSGGGHMLVFRQVRPAKVASHDGTPYVNPIDMMGRSSAVPNAAAFVSPTGFVNYDIPRVEEELAEPSTEPNVNTRRTRSEGAASSGKTSSFGDGKKRSEKSRTSRMNLGERVIVGGAWVAGISYALGVVIEYFHTGGTDGKGPTGFSPS</sequence>
<feature type="compositionally biased region" description="Polar residues" evidence="1">
    <location>
        <begin position="165"/>
        <end position="184"/>
    </location>
</feature>
<accession>A0A9W8N5C9</accession>